<dbReference type="Proteomes" id="UP000095651">
    <property type="component" value="Unassembled WGS sequence"/>
</dbReference>
<dbReference type="EMBL" id="CYZE01000001">
    <property type="protein sequence ID" value="CUN63542.1"/>
    <property type="molecule type" value="Genomic_DNA"/>
</dbReference>
<reference evidence="2 4" key="1">
    <citation type="submission" date="2015-09" db="EMBL/GenBank/DDBJ databases">
        <authorList>
            <consortium name="Pathogen Informatics"/>
        </authorList>
    </citation>
    <scope>NUCLEOTIDE SEQUENCE [LARGE SCALE GENOMIC DNA]</scope>
    <source>
        <strain evidence="2 4">2789STDY5608850</strain>
    </source>
</reference>
<feature type="domain" description="DUF4397" evidence="1">
    <location>
        <begin position="91"/>
        <end position="199"/>
    </location>
</feature>
<gene>
    <name evidence="3" type="ORF">DXC39_02700</name>
    <name evidence="2" type="ORF">ERS852407_00767</name>
</gene>
<accession>A0A173YHF8</accession>
<dbReference type="InterPro" id="IPR025510">
    <property type="entry name" value="DUF4397"/>
</dbReference>
<organism evidence="2 4">
    <name type="scientific">Hungatella hathewayi</name>
    <dbReference type="NCBI Taxonomy" id="154046"/>
    <lineage>
        <taxon>Bacteria</taxon>
        <taxon>Bacillati</taxon>
        <taxon>Bacillota</taxon>
        <taxon>Clostridia</taxon>
        <taxon>Lachnospirales</taxon>
        <taxon>Lachnospiraceae</taxon>
        <taxon>Hungatella</taxon>
    </lineage>
</organism>
<evidence type="ECO:0000259" key="1">
    <source>
        <dbReference type="Pfam" id="PF14344"/>
    </source>
</evidence>
<dbReference type="RefSeq" id="WP_055653052.1">
    <property type="nucleotide sequence ID" value="NZ_CABIXC010000001.1"/>
</dbReference>
<feature type="domain" description="DUF4397" evidence="1">
    <location>
        <begin position="204"/>
        <end position="275"/>
    </location>
</feature>
<protein>
    <submittedName>
        <fullName evidence="3">DUF4397 domain-containing protein</fullName>
    </submittedName>
</protein>
<name>A0A173YHF8_9FIRM</name>
<reference evidence="3 5" key="2">
    <citation type="submission" date="2018-08" db="EMBL/GenBank/DDBJ databases">
        <title>A genome reference for cultivated species of the human gut microbiota.</title>
        <authorList>
            <person name="Zou Y."/>
            <person name="Xue W."/>
            <person name="Luo G."/>
        </authorList>
    </citation>
    <scope>NUCLEOTIDE SEQUENCE [LARGE SCALE GENOMIC DNA]</scope>
    <source>
        <strain evidence="3 5">TF05-11AC</strain>
    </source>
</reference>
<evidence type="ECO:0000313" key="2">
    <source>
        <dbReference type="EMBL" id="CUN63542.1"/>
    </source>
</evidence>
<dbReference type="AlphaFoldDB" id="A0A173YHF8"/>
<dbReference type="Pfam" id="PF14344">
    <property type="entry name" value="DUF4397"/>
    <property type="match status" value="2"/>
</dbReference>
<sequence length="277" mass="30700">MTQFETLPLSATQANDDDIDPGFLVPDYGNVIPPFDEEIDPDFSVMPPYPDGVIPDRPYPEGPAYPPFYPPFFPTPMPCLFCNTNHWARGSIRFLNAATGYNAFTIYIDNRPVYSNLNFPELTRYQHISQGYHRFSVVGNGYTYVQKSMYVGDGMATIAVINSSTGLDLTSIADTTCPTPNANACFRVCNLAYYSGPVNTVIGNVYFNSTNFNQAASFSSMGSGTYTVNVARSAQPQNTLVSTTVTLRPGRTYTLYVLNWSPTPDTIQTLLVEDRRN</sequence>
<dbReference type="EMBL" id="QSSQ01000001">
    <property type="protein sequence ID" value="RGM08885.1"/>
    <property type="molecule type" value="Genomic_DNA"/>
</dbReference>
<evidence type="ECO:0000313" key="3">
    <source>
        <dbReference type="EMBL" id="RGM08885.1"/>
    </source>
</evidence>
<evidence type="ECO:0000313" key="4">
    <source>
        <dbReference type="Proteomes" id="UP000095651"/>
    </source>
</evidence>
<proteinExistence type="predicted"/>
<evidence type="ECO:0000313" key="5">
    <source>
        <dbReference type="Proteomes" id="UP000261257"/>
    </source>
</evidence>
<dbReference type="Proteomes" id="UP000261257">
    <property type="component" value="Unassembled WGS sequence"/>
</dbReference>